<keyword evidence="3" id="KW-0675">Receptor</keyword>
<dbReference type="SUPFAM" id="SSF56935">
    <property type="entry name" value="Porins"/>
    <property type="match status" value="1"/>
</dbReference>
<dbReference type="InterPro" id="IPR023997">
    <property type="entry name" value="TonB-dep_OMP_SusC/RagA_CS"/>
</dbReference>
<dbReference type="Gene3D" id="2.170.130.10">
    <property type="entry name" value="TonB-dependent receptor, plug domain"/>
    <property type="match status" value="1"/>
</dbReference>
<sequence>MTNTHAPVSRGWSLLLPRLLCLLLPLLACLPSRAQDPNRNTITGVVTDTAGKKIEGASVVVEGRSAAGTSTDVNGRFVVDAAAGTKITISFVGYIDYSFVVAANRKEYPVVLQLADQKGDEVIVVAYGKKQRKEAVVGSVTSVRPGELKIPASNLTTALAGQAAGVIAYQTSGQPGQDNATFFIRGVTTFGYKKDPLILIDNVEMSSNDLARLQVDDIASFSILKDANATALYGARGANGVILVSTKEGKVGKAKLNFRLENSFSQSNKTLDLADPITYMNLYNEASVTRGQTQALPFNPDKIRNTQATINNEPGNNPYVYPAVDWMDLLFKKRTSNQRANLSLSGGGGVARYYVAGSYNRDNGILREDTRNNADNNVKFENYQLRSNVNINLTRSTEMIVRLSGNFSEYGGPLTADGGFSMDLYNIAMHTSPVDFPAYYEPDSANRQTRHILFGNMPNTDGDNTRYNNPYALMLRGTKSSSESRMSAQVELNHKADWLTQGLNFHAMVSTNRYNYFESSLAYKPFYYSVAGYDRKTNQYSLNWINRNPGAAIEYLEYNRNPDNNRSNTFFALQTSADYNRKFGDHGISSSLIMTMQQTSYSNASSLFTSLPYRNMGVAGRLTYSLKDRYFGEFNFGYNGSERFSEEHRYGFFPTFGVSWVVSKEKFWQPLYEVVSNFKIRSSLGLVGNDAIGAQRFFYLSEVKLNEGGYAVFGTNNNYSRNGVSIVNYQNEDISWETSRQANIAVEMTVLKNINITAEFYQNHRYNILQARSYIPSTSGLEATMNANLGKAESKGIDLSVDMHRSFSRDFSASIRGNFTLATSKYTYIEEPKYKEPWRYWVGNPIGRAYGLVAERLFVDDVEARSSPVQAFSGEGSRPMGGDIKYRDLNGDGNIDVLDIAFMGYPEVPEIVYGFGFSSTYKRFDLSAFFQGQARVSFFINPERMSPFIPSPDAWVLGNTQVLQAFADDHWSEENQDLYALYPRLGTTRNQILNNIQQSSWWLRSAAFLRLKSLEVGYTLPDRVVNRLKIDNARFYLNGMNLLTWSSFKLWDPELRGNGFAYPIQRVFNIGVNVNF</sequence>
<evidence type="ECO:0000313" key="3">
    <source>
        <dbReference type="EMBL" id="WEK35674.1"/>
    </source>
</evidence>
<dbReference type="EMBL" id="CP119311">
    <property type="protein sequence ID" value="WEK35674.1"/>
    <property type="molecule type" value="Genomic_DNA"/>
</dbReference>
<dbReference type="InterPro" id="IPR018247">
    <property type="entry name" value="EF_Hand_1_Ca_BS"/>
</dbReference>
<reference evidence="3" key="1">
    <citation type="submission" date="2023-03" db="EMBL/GenBank/DDBJ databases">
        <title>Andean soil-derived lignocellulolytic bacterial consortium as a source of novel taxa and putative plastic-active enzymes.</title>
        <authorList>
            <person name="Diaz-Garcia L."/>
            <person name="Chuvochina M."/>
            <person name="Feuerriegel G."/>
            <person name="Bunk B."/>
            <person name="Sproer C."/>
            <person name="Streit W.R."/>
            <person name="Rodriguez L.M."/>
            <person name="Overmann J."/>
            <person name="Jimenez D.J."/>
        </authorList>
    </citation>
    <scope>NUCLEOTIDE SEQUENCE</scope>
    <source>
        <strain evidence="3">MAG 7</strain>
    </source>
</reference>
<dbReference type="AlphaFoldDB" id="A0AAJ6BH97"/>
<dbReference type="SUPFAM" id="SSF49464">
    <property type="entry name" value="Carboxypeptidase regulatory domain-like"/>
    <property type="match status" value="1"/>
</dbReference>
<evidence type="ECO:0000313" key="4">
    <source>
        <dbReference type="Proteomes" id="UP001220610"/>
    </source>
</evidence>
<accession>A0AAJ6BH97</accession>
<dbReference type="InterPro" id="IPR023996">
    <property type="entry name" value="TonB-dep_OMP_SusC/RagA"/>
</dbReference>
<dbReference type="Proteomes" id="UP001220610">
    <property type="component" value="Chromosome"/>
</dbReference>
<dbReference type="InterPro" id="IPR012910">
    <property type="entry name" value="Plug_dom"/>
</dbReference>
<name>A0AAJ6BH97_9BACT</name>
<proteinExistence type="predicted"/>
<feature type="domain" description="TonB-dependent receptor plug" evidence="2">
    <location>
        <begin position="133"/>
        <end position="241"/>
    </location>
</feature>
<dbReference type="Pfam" id="PF13715">
    <property type="entry name" value="CarbopepD_reg_2"/>
    <property type="match status" value="1"/>
</dbReference>
<dbReference type="InterPro" id="IPR037066">
    <property type="entry name" value="Plug_dom_sf"/>
</dbReference>
<protein>
    <submittedName>
        <fullName evidence="3">TonB-dependent receptor</fullName>
    </submittedName>
</protein>
<gene>
    <name evidence="3" type="ORF">P0Y53_24575</name>
</gene>
<feature type="signal peptide" evidence="1">
    <location>
        <begin position="1"/>
        <end position="34"/>
    </location>
</feature>
<feature type="chain" id="PRO_5042602633" evidence="1">
    <location>
        <begin position="35"/>
        <end position="1076"/>
    </location>
</feature>
<dbReference type="PROSITE" id="PS00018">
    <property type="entry name" value="EF_HAND_1"/>
    <property type="match status" value="1"/>
</dbReference>
<organism evidence="3 4">
    <name type="scientific">Candidatus Pseudobacter hemicellulosilyticus</name>
    <dbReference type="NCBI Taxonomy" id="3121375"/>
    <lineage>
        <taxon>Bacteria</taxon>
        <taxon>Pseudomonadati</taxon>
        <taxon>Bacteroidota</taxon>
        <taxon>Chitinophagia</taxon>
        <taxon>Chitinophagales</taxon>
        <taxon>Chitinophagaceae</taxon>
        <taxon>Pseudobacter</taxon>
    </lineage>
</organism>
<dbReference type="NCBIfam" id="TIGR04057">
    <property type="entry name" value="SusC_RagA_signa"/>
    <property type="match status" value="1"/>
</dbReference>
<keyword evidence="1" id="KW-0732">Signal</keyword>
<dbReference type="Pfam" id="PF07715">
    <property type="entry name" value="Plug"/>
    <property type="match status" value="1"/>
</dbReference>
<dbReference type="FunFam" id="2.170.130.10:FF:000003">
    <property type="entry name" value="SusC/RagA family TonB-linked outer membrane protein"/>
    <property type="match status" value="1"/>
</dbReference>
<dbReference type="Gene3D" id="2.60.40.1120">
    <property type="entry name" value="Carboxypeptidase-like, regulatory domain"/>
    <property type="match status" value="1"/>
</dbReference>
<dbReference type="NCBIfam" id="TIGR04056">
    <property type="entry name" value="OMP_RagA_SusC"/>
    <property type="match status" value="1"/>
</dbReference>
<evidence type="ECO:0000259" key="2">
    <source>
        <dbReference type="Pfam" id="PF07715"/>
    </source>
</evidence>
<evidence type="ECO:0000256" key="1">
    <source>
        <dbReference type="SAM" id="SignalP"/>
    </source>
</evidence>
<dbReference type="InterPro" id="IPR008969">
    <property type="entry name" value="CarboxyPept-like_regulatory"/>
</dbReference>